<dbReference type="EMBL" id="JABFUD020000001">
    <property type="protein sequence ID" value="KAI5084638.1"/>
    <property type="molecule type" value="Genomic_DNA"/>
</dbReference>
<sequence length="354" mass="40476">MADCEMSSWKQSTTAECRTSKTSLWKRSSSWVHRKTADLVQDYPALNVPNEPSLRARSRFLVTTLAIVGAFIAIFFVYHNSENSRTVRHWGSTYLLTLPTSQQNYPNLLCPCNKSSIPWPYFISFYWINQTADEHNSWIRYPITNYTQFCDPLNVVLNSTSGAWLQGCYLMAQGISSYTNVTMWSTISTTSVTAPSVLGHIISVQMQGAVADAFDDYGYLISSNSADWLQLLLVKNLIGRAAYRLVMSTKSMNDKNYTNDFYWRFFKGELYPNPVTGEHVSAFDITGKKVLVLEMDWTVYVHQCNPPYCDEVVRNSLLRRFLTAIIQVGGFAAIMMVLLRGALWPCIRWLNQWQ</sequence>
<dbReference type="OrthoDB" id="1886113at2759"/>
<accession>A0A9D4ZR23</accession>
<reference evidence="2" key="1">
    <citation type="submission" date="2021-01" db="EMBL/GenBank/DDBJ databases">
        <title>Adiantum capillus-veneris genome.</title>
        <authorList>
            <person name="Fang Y."/>
            <person name="Liao Q."/>
        </authorList>
    </citation>
    <scope>NUCLEOTIDE SEQUENCE</scope>
    <source>
        <strain evidence="2">H3</strain>
        <tissue evidence="2">Leaf</tissue>
    </source>
</reference>
<evidence type="ECO:0000313" key="3">
    <source>
        <dbReference type="Proteomes" id="UP000886520"/>
    </source>
</evidence>
<keyword evidence="1" id="KW-1133">Transmembrane helix</keyword>
<proteinExistence type="predicted"/>
<keyword evidence="3" id="KW-1185">Reference proteome</keyword>
<feature type="transmembrane region" description="Helical" evidence="1">
    <location>
        <begin position="321"/>
        <end position="343"/>
    </location>
</feature>
<protein>
    <submittedName>
        <fullName evidence="2">Uncharacterized protein</fullName>
    </submittedName>
</protein>
<organism evidence="2 3">
    <name type="scientific">Adiantum capillus-veneris</name>
    <name type="common">Maidenhair fern</name>
    <dbReference type="NCBI Taxonomy" id="13818"/>
    <lineage>
        <taxon>Eukaryota</taxon>
        <taxon>Viridiplantae</taxon>
        <taxon>Streptophyta</taxon>
        <taxon>Embryophyta</taxon>
        <taxon>Tracheophyta</taxon>
        <taxon>Polypodiopsida</taxon>
        <taxon>Polypodiidae</taxon>
        <taxon>Polypodiales</taxon>
        <taxon>Pteridineae</taxon>
        <taxon>Pteridaceae</taxon>
        <taxon>Vittarioideae</taxon>
        <taxon>Adiantum</taxon>
    </lineage>
</organism>
<dbReference type="Proteomes" id="UP000886520">
    <property type="component" value="Chromosome 1"/>
</dbReference>
<dbReference type="AlphaFoldDB" id="A0A9D4ZR23"/>
<gene>
    <name evidence="2" type="ORF">GOP47_0000807</name>
</gene>
<keyword evidence="1" id="KW-0812">Transmembrane</keyword>
<evidence type="ECO:0000256" key="1">
    <source>
        <dbReference type="SAM" id="Phobius"/>
    </source>
</evidence>
<keyword evidence="1" id="KW-0472">Membrane</keyword>
<feature type="transmembrane region" description="Helical" evidence="1">
    <location>
        <begin position="60"/>
        <end position="78"/>
    </location>
</feature>
<evidence type="ECO:0000313" key="2">
    <source>
        <dbReference type="EMBL" id="KAI5084638.1"/>
    </source>
</evidence>
<name>A0A9D4ZR23_ADICA</name>
<comment type="caution">
    <text evidence="2">The sequence shown here is derived from an EMBL/GenBank/DDBJ whole genome shotgun (WGS) entry which is preliminary data.</text>
</comment>